<evidence type="ECO:0000313" key="3">
    <source>
        <dbReference type="EMBL" id="AYV77414.1"/>
    </source>
</evidence>
<dbReference type="PANTHER" id="PTHR47114:SF2">
    <property type="entry name" value="OLIGODENDROCYTE-MYELIN GLYCOPROTEIN"/>
    <property type="match status" value="1"/>
</dbReference>
<dbReference type="InterPro" id="IPR032675">
    <property type="entry name" value="LRR_dom_sf"/>
</dbReference>
<dbReference type="InterPro" id="IPR001611">
    <property type="entry name" value="Leu-rich_rpt"/>
</dbReference>
<dbReference type="PROSITE" id="PS51450">
    <property type="entry name" value="LRR"/>
    <property type="match status" value="1"/>
</dbReference>
<evidence type="ECO:0008006" key="4">
    <source>
        <dbReference type="Google" id="ProtNLM"/>
    </source>
</evidence>
<dbReference type="InterPro" id="IPR051071">
    <property type="entry name" value="LRR-bact_E3_ubiq_ligases"/>
</dbReference>
<reference evidence="3" key="1">
    <citation type="submission" date="2018-10" db="EMBL/GenBank/DDBJ databases">
        <title>Hidden diversity of soil giant viruses.</title>
        <authorList>
            <person name="Schulz F."/>
            <person name="Alteio L."/>
            <person name="Goudeau D."/>
            <person name="Ryan E.M."/>
            <person name="Malmstrom R.R."/>
            <person name="Blanchard J."/>
            <person name="Woyke T."/>
        </authorList>
    </citation>
    <scope>NUCLEOTIDE SEQUENCE</scope>
    <source>
        <strain evidence="3">DSV1</strain>
    </source>
</reference>
<evidence type="ECO:0000256" key="1">
    <source>
        <dbReference type="ARBA" id="ARBA00022614"/>
    </source>
</evidence>
<name>A0A3G4ZSX3_9VIRU</name>
<dbReference type="EMBL" id="MK072043">
    <property type="protein sequence ID" value="AYV77414.1"/>
    <property type="molecule type" value="Genomic_DNA"/>
</dbReference>
<organism evidence="3">
    <name type="scientific">Dasosvirus sp</name>
    <dbReference type="NCBI Taxonomy" id="2487764"/>
    <lineage>
        <taxon>Viruses</taxon>
        <taxon>Varidnaviria</taxon>
        <taxon>Bamfordvirae</taxon>
        <taxon>Nucleocytoviricota</taxon>
        <taxon>Megaviricetes</taxon>
        <taxon>Imitervirales</taxon>
        <taxon>Mimiviridae</taxon>
        <taxon>Klosneuvirinae</taxon>
    </lineage>
</organism>
<dbReference type="PANTHER" id="PTHR47114">
    <property type="match status" value="1"/>
</dbReference>
<evidence type="ECO:0000256" key="2">
    <source>
        <dbReference type="ARBA" id="ARBA00022737"/>
    </source>
</evidence>
<gene>
    <name evidence="3" type="ORF">Dasosvirus2_10</name>
</gene>
<dbReference type="SMART" id="SM00364">
    <property type="entry name" value="LRR_BAC"/>
    <property type="match status" value="5"/>
</dbReference>
<accession>A0A3G4ZSX3</accession>
<sequence>MEEVQKIIQECLEHTDGTSISLWGLGLTELPDNLPDTLTFLDCSHNQIQSLDNLPDTLEILKCSDNKLLKLPDKLPKSLFLLDCSGNQIEVLPENLPDSLETLCLYHTKVTKLPKNIPRSLEQIYIDHNNMEELPPKLKFRRCNIFWDSGEILYQKGAKNIISRAIKKRKWKKRYKNWIICKRLCRHVDRDSSKIVTQYL</sequence>
<keyword evidence="1" id="KW-0433">Leucine-rich repeat</keyword>
<proteinExistence type="predicted"/>
<dbReference type="Gene3D" id="3.80.10.10">
    <property type="entry name" value="Ribonuclease Inhibitor"/>
    <property type="match status" value="1"/>
</dbReference>
<keyword evidence="2" id="KW-0677">Repeat</keyword>
<dbReference type="SUPFAM" id="SSF52058">
    <property type="entry name" value="L domain-like"/>
    <property type="match status" value="1"/>
</dbReference>
<protein>
    <recommendedName>
        <fullName evidence="4">Leucine-rich repeat protein</fullName>
    </recommendedName>
</protein>